<proteinExistence type="predicted"/>
<evidence type="ECO:0000313" key="2">
    <source>
        <dbReference type="EMBL" id="GGJ34561.1"/>
    </source>
</evidence>
<sequence>MLNQLEGQLAFGYLRISDDREGTELGVQRQEEDIRKLAAQLGVTLVRIYCDNDISASTNSDEYRPDYEDMMGQLQAGPVKIVLSYTKARLTRKPEENERQIKLARSYGVQYKYVRGYDLDLTMSQNRRMDRIQNAMDAGTAEDLQELIVREKAQSARKGEWSGGQRTFGYGKVVGYDPIKEKDIIDPYQVREEEVAALKDGKRWTLAGDSQFVCVRRWNDQGIKTTRAGQKTKYKGKESICDGTWDVGKFKRTMLNESYVQFDPTGHPTDCPCLQNPETGGTRIHRDERHRAKWPYVFTRAEHDAMEVMFNGREKYWVNKGSVKGRTYLLSGFVECGGTWRDTAKKGQYCGGVMYGQGKTYPLADGTIKYQRRYACKKWDTSGNRIGCCSVFRIADAVEAFVTQQVLYRFDSPDIIRALIPPVNELRMSEVIQELSELQTRRELLAAEYAAGEHEKDDYRVMLGTIKDRFAALETEKKQLLSAKAKSLAVPTDGGIRAVWDNASIEWRASVIRLVVEKVVIHPSMPGGKMWNGWRFDPDAVEIVWLH</sequence>
<evidence type="ECO:0000259" key="1">
    <source>
        <dbReference type="SMART" id="SM00857"/>
    </source>
</evidence>
<dbReference type="CDD" id="cd00338">
    <property type="entry name" value="Ser_Recombinase"/>
    <property type="match status" value="1"/>
</dbReference>
<dbReference type="PANTHER" id="PTHR30461">
    <property type="entry name" value="DNA-INVERTASE FROM LAMBDOID PROPHAGE"/>
    <property type="match status" value="1"/>
</dbReference>
<dbReference type="Gene3D" id="3.40.50.1390">
    <property type="entry name" value="Resolvase, N-terminal catalytic domain"/>
    <property type="match status" value="1"/>
</dbReference>
<dbReference type="GO" id="GO:0003677">
    <property type="term" value="F:DNA binding"/>
    <property type="evidence" value="ECO:0007669"/>
    <property type="project" value="InterPro"/>
</dbReference>
<reference evidence="2" key="2">
    <citation type="submission" date="2020-09" db="EMBL/GenBank/DDBJ databases">
        <authorList>
            <person name="Sun Q."/>
            <person name="Zhou Y."/>
        </authorList>
    </citation>
    <scope>NUCLEOTIDE SEQUENCE</scope>
    <source>
        <strain evidence="2">CGMCC 4.7272</strain>
    </source>
</reference>
<dbReference type="PANTHER" id="PTHR30461:SF23">
    <property type="entry name" value="DNA RECOMBINASE-RELATED"/>
    <property type="match status" value="1"/>
</dbReference>
<dbReference type="InterPro" id="IPR038109">
    <property type="entry name" value="DNA_bind_recomb_sf"/>
</dbReference>
<gene>
    <name evidence="2" type="ORF">GCM10012282_34160</name>
</gene>
<dbReference type="InterPro" id="IPR036162">
    <property type="entry name" value="Resolvase-like_N_sf"/>
</dbReference>
<reference evidence="2" key="1">
    <citation type="journal article" date="2014" name="Int. J. Syst. Evol. Microbiol.">
        <title>Complete genome sequence of Corynebacterium casei LMG S-19264T (=DSM 44701T), isolated from a smear-ripened cheese.</title>
        <authorList>
            <consortium name="US DOE Joint Genome Institute (JGI-PGF)"/>
            <person name="Walter F."/>
            <person name="Albersmeier A."/>
            <person name="Kalinowski J."/>
            <person name="Ruckert C."/>
        </authorList>
    </citation>
    <scope>NUCLEOTIDE SEQUENCE</scope>
    <source>
        <strain evidence="2">CGMCC 4.7272</strain>
    </source>
</reference>
<dbReference type="Pfam" id="PF00239">
    <property type="entry name" value="Resolvase"/>
    <property type="match status" value="1"/>
</dbReference>
<dbReference type="SUPFAM" id="SSF53041">
    <property type="entry name" value="Resolvase-like"/>
    <property type="match status" value="1"/>
</dbReference>
<dbReference type="RefSeq" id="WP_189148190.1">
    <property type="nucleotide sequence ID" value="NZ_BAABER010000020.1"/>
</dbReference>
<dbReference type="InterPro" id="IPR006119">
    <property type="entry name" value="Resolv_N"/>
</dbReference>
<dbReference type="SMART" id="SM00857">
    <property type="entry name" value="Resolvase"/>
    <property type="match status" value="1"/>
</dbReference>
<evidence type="ECO:0000313" key="3">
    <source>
        <dbReference type="Proteomes" id="UP000625682"/>
    </source>
</evidence>
<accession>A0A917KZR5</accession>
<organism evidence="2 3">
    <name type="scientific">Streptomyces lacrimifluminis</name>
    <dbReference type="NCBI Taxonomy" id="1500077"/>
    <lineage>
        <taxon>Bacteria</taxon>
        <taxon>Bacillati</taxon>
        <taxon>Actinomycetota</taxon>
        <taxon>Actinomycetes</taxon>
        <taxon>Kitasatosporales</taxon>
        <taxon>Streptomycetaceae</taxon>
        <taxon>Streptomyces</taxon>
    </lineage>
</organism>
<feature type="domain" description="Resolvase/invertase-type recombinase catalytic" evidence="1">
    <location>
        <begin position="10"/>
        <end position="161"/>
    </location>
</feature>
<dbReference type="Proteomes" id="UP000625682">
    <property type="component" value="Unassembled WGS sequence"/>
</dbReference>
<keyword evidence="3" id="KW-1185">Reference proteome</keyword>
<dbReference type="GO" id="GO:0000150">
    <property type="term" value="F:DNA strand exchange activity"/>
    <property type="evidence" value="ECO:0007669"/>
    <property type="project" value="InterPro"/>
</dbReference>
<dbReference type="InterPro" id="IPR050639">
    <property type="entry name" value="SSR_resolvase"/>
</dbReference>
<protein>
    <submittedName>
        <fullName evidence="2">Serine recombinase</fullName>
    </submittedName>
</protein>
<name>A0A917KZR5_9ACTN</name>
<comment type="caution">
    <text evidence="2">The sequence shown here is derived from an EMBL/GenBank/DDBJ whole genome shotgun (WGS) entry which is preliminary data.</text>
</comment>
<dbReference type="AlphaFoldDB" id="A0A917KZR5"/>
<dbReference type="EMBL" id="BMMU01000009">
    <property type="protein sequence ID" value="GGJ34561.1"/>
    <property type="molecule type" value="Genomic_DNA"/>
</dbReference>
<dbReference type="Gene3D" id="3.90.1750.20">
    <property type="entry name" value="Putative Large Serine Recombinase, Chain B, Domain 2"/>
    <property type="match status" value="1"/>
</dbReference>